<feature type="region of interest" description="Disordered" evidence="1">
    <location>
        <begin position="1"/>
        <end position="123"/>
    </location>
</feature>
<feature type="compositionally biased region" description="Acidic residues" evidence="1">
    <location>
        <begin position="1"/>
        <end position="19"/>
    </location>
</feature>
<feature type="compositionally biased region" description="Basic and acidic residues" evidence="1">
    <location>
        <begin position="339"/>
        <end position="349"/>
    </location>
</feature>
<dbReference type="RefSeq" id="YP_009206217.1">
    <property type="nucleotide sequence ID" value="NC_028885.1"/>
</dbReference>
<feature type="compositionally biased region" description="Acidic residues" evidence="1">
    <location>
        <begin position="27"/>
        <end position="72"/>
    </location>
</feature>
<evidence type="ECO:0000313" key="2">
    <source>
        <dbReference type="EMBL" id="AKF13978.1"/>
    </source>
</evidence>
<dbReference type="GeneID" id="26632755"/>
<reference evidence="2 3" key="1">
    <citation type="journal article" date="2016" name="Microb. Biotechnol.">
        <title>A novel bacteriophage cocktail reduces and disperses Pseudomonas aeruginosa biofilms under static and flow conditions.</title>
        <authorList>
            <person name="Alves D.R."/>
            <person name="Perez-Esteban P."/>
            <person name="Kot W."/>
            <person name="Bean J.E."/>
            <person name="Arnot T."/>
            <person name="Hansen L.H."/>
            <person name="Enright M.C."/>
            <person name="Jenkins A.T."/>
        </authorList>
    </citation>
    <scope>NUCLEOTIDE SEQUENCE [LARGE SCALE GENOMIC DNA]</scope>
</reference>
<protein>
    <submittedName>
        <fullName evidence="2">MJ0042 family finger-like protein</fullName>
    </submittedName>
</protein>
<feature type="compositionally biased region" description="Acidic residues" evidence="1">
    <location>
        <begin position="80"/>
        <end position="105"/>
    </location>
</feature>
<proteinExistence type="predicted"/>
<sequence length="400" mass="45056">MADFFEMSDDDLPEFYEVEEQTRSEQEEPEQEQPDDEKSDEVLQEEEPADEEQEEEQDEEQDPLNSPDDELGDLPVEEKPTEEESEQEEEEEEEDGDKEESEETPTEEKPEAKKSEATKQEVDPADFMAKITAPFKANGRDLQVKTPEEAIRLMQMGANYNHKMSALKPNLHMMRQLDDAGLLNPETIANVVDLLKHKKPEAIAKLAKDAGVDPLDLDEKSVADYKPTAVPFNQVREALDEQLDSIEHSPSYNRVVTTLGKLDKTSQKLVSEHPQVIGYFEQHMTNGVFDRIDSEIQRRKAFGTITDSTPYLHAYKAVGDELQAQGAFDDLAQASATESQRKAPAEPVKRVTTRTKAQEAAVKEKRRAAAPTKTVSGKAKPAQFDPLAMSDEEFEKLGFN</sequence>
<dbReference type="OrthoDB" id="5267at10239"/>
<feature type="region of interest" description="Disordered" evidence="1">
    <location>
        <begin position="336"/>
        <end position="400"/>
    </location>
</feature>
<evidence type="ECO:0000256" key="1">
    <source>
        <dbReference type="SAM" id="MobiDB-lite"/>
    </source>
</evidence>
<dbReference type="Proteomes" id="UP000202885">
    <property type="component" value="Segment"/>
</dbReference>
<accession>A0A0F6SJC8</accession>
<evidence type="ECO:0000313" key="3">
    <source>
        <dbReference type="Proteomes" id="UP000202885"/>
    </source>
</evidence>
<dbReference type="KEGG" id="vg:26632755"/>
<organism evidence="2 3">
    <name type="scientific">Pseudomonas phage DL64</name>
    <dbReference type="NCBI Taxonomy" id="1640973"/>
    <lineage>
        <taxon>Viruses</taxon>
        <taxon>Duplodnaviria</taxon>
        <taxon>Heunggongvirae</taxon>
        <taxon>Uroviricota</taxon>
        <taxon>Caudoviricetes</taxon>
        <taxon>Schitoviridae</taxon>
        <taxon>Migulavirinae</taxon>
        <taxon>Litunavirus</taxon>
        <taxon>Litunavirus LIT1</taxon>
    </lineage>
</organism>
<dbReference type="EMBL" id="KR054032">
    <property type="protein sequence ID" value="AKF13978.1"/>
    <property type="molecule type" value="Genomic_DNA"/>
</dbReference>
<name>A0A0F6SJC8_9CAUD</name>
<feature type="compositionally biased region" description="Basic and acidic residues" evidence="1">
    <location>
        <begin position="106"/>
        <end position="122"/>
    </location>
</feature>